<feature type="region of interest" description="Domain III" evidence="6">
    <location>
        <begin position="192"/>
        <end position="244"/>
    </location>
</feature>
<sequence>MFEFRLFTHDVDILIINENNGIIIITLSTILIFYMIGYLKGNVADLQKGNGNRITLLLDVNNIGYEVQILPRMRAELPAVGESIQIFTHLQVREDQIVLYGFYNMAERDLFRQLISVSGIGTQLAIALLDTLGLQDLIQAIVGGNTRVLAKTPGVGSKTAERIALELKTKLSEWRQQAGMLSSNPSNITPKIQEEVEMTLLALGYTGAEVMQALQVISQDSSLAKQTNSDEWIRNAIAWLSQGT</sequence>
<organism evidence="9 10">
    <name type="scientific">Planktothrix agardhii (strain NIVA-CYA 126/8)</name>
    <dbReference type="NCBI Taxonomy" id="388467"/>
    <lineage>
        <taxon>Bacteria</taxon>
        <taxon>Bacillati</taxon>
        <taxon>Cyanobacteriota</taxon>
        <taxon>Cyanophyceae</taxon>
        <taxon>Oscillatoriophycideae</taxon>
        <taxon>Oscillatoriales</taxon>
        <taxon>Microcoleaceae</taxon>
        <taxon>Planktothrix</taxon>
    </lineage>
</organism>
<keyword evidence="7" id="KW-1133">Transmembrane helix</keyword>
<comment type="subcellular location">
    <subcellularLocation>
        <location evidence="6">Cytoplasm</location>
    </subcellularLocation>
</comment>
<comment type="function">
    <text evidence="6">The RuvA-RuvB-RuvC complex processes Holliday junction (HJ) DNA during genetic recombination and DNA repair, while the RuvA-RuvB complex plays an important role in the rescue of blocked DNA replication forks via replication fork reversal (RFR). RuvA specifically binds to HJ cruciform DNA, conferring on it an open structure. The RuvB hexamer acts as an ATP-dependent pump, pulling dsDNA into and through the RuvAB complex. HJ branch migration allows RuvC to scan DNA until it finds its consensus sequence, where it cleaves and resolves the cruciform DNA.</text>
</comment>
<dbReference type="GO" id="GO:0009378">
    <property type="term" value="F:four-way junction helicase activity"/>
    <property type="evidence" value="ECO:0007669"/>
    <property type="project" value="InterPro"/>
</dbReference>
<dbReference type="SUPFAM" id="SSF47781">
    <property type="entry name" value="RuvA domain 2-like"/>
    <property type="match status" value="1"/>
</dbReference>
<dbReference type="NCBIfam" id="TIGR00084">
    <property type="entry name" value="ruvA"/>
    <property type="match status" value="1"/>
</dbReference>
<keyword evidence="7" id="KW-0812">Transmembrane</keyword>
<comment type="similarity">
    <text evidence="6">Belongs to the RuvA family.</text>
</comment>
<dbReference type="HOGENOM" id="CLU_087936_0_0_3"/>
<evidence type="ECO:0000256" key="7">
    <source>
        <dbReference type="SAM" id="Phobius"/>
    </source>
</evidence>
<dbReference type="Pfam" id="PF01330">
    <property type="entry name" value="RuvA_N"/>
    <property type="match status" value="1"/>
</dbReference>
<name>A0A073CY11_PLAA1</name>
<accession>A0A073CY11</accession>
<evidence type="ECO:0000313" key="10">
    <source>
        <dbReference type="Proteomes" id="UP000027395"/>
    </source>
</evidence>
<evidence type="ECO:0000256" key="3">
    <source>
        <dbReference type="ARBA" id="ARBA00023125"/>
    </source>
</evidence>
<evidence type="ECO:0000256" key="2">
    <source>
        <dbReference type="ARBA" id="ARBA00022763"/>
    </source>
</evidence>
<dbReference type="Gene3D" id="1.10.150.20">
    <property type="entry name" value="5' to 3' exonuclease, C-terminal subdomain"/>
    <property type="match status" value="1"/>
</dbReference>
<dbReference type="SMART" id="SM00278">
    <property type="entry name" value="HhH1"/>
    <property type="match status" value="2"/>
</dbReference>
<dbReference type="GO" id="GO:0005737">
    <property type="term" value="C:cytoplasm"/>
    <property type="evidence" value="ECO:0007669"/>
    <property type="project" value="UniProtKB-SubCell"/>
</dbReference>
<dbReference type="InterPro" id="IPR010994">
    <property type="entry name" value="RuvA_2-like"/>
</dbReference>
<dbReference type="STRING" id="388467.A19Y_4217"/>
<dbReference type="EMBL" id="CM002803">
    <property type="protein sequence ID" value="KEI68905.1"/>
    <property type="molecule type" value="Genomic_DNA"/>
</dbReference>
<dbReference type="Pfam" id="PF07499">
    <property type="entry name" value="RuvA_C"/>
    <property type="match status" value="1"/>
</dbReference>
<dbReference type="GO" id="GO:0006281">
    <property type="term" value="P:DNA repair"/>
    <property type="evidence" value="ECO:0007669"/>
    <property type="project" value="UniProtKB-UniRule"/>
</dbReference>
<evidence type="ECO:0000256" key="1">
    <source>
        <dbReference type="ARBA" id="ARBA00022490"/>
    </source>
</evidence>
<dbReference type="Pfam" id="PF14520">
    <property type="entry name" value="HHH_5"/>
    <property type="match status" value="1"/>
</dbReference>
<evidence type="ECO:0000256" key="6">
    <source>
        <dbReference type="HAMAP-Rule" id="MF_00031"/>
    </source>
</evidence>
<dbReference type="InterPro" id="IPR000085">
    <property type="entry name" value="RuvA"/>
</dbReference>
<keyword evidence="1 6" id="KW-0963">Cytoplasm</keyword>
<reference evidence="9 10" key="1">
    <citation type="journal article" date="2014" name="Appl. Environ. Microbiol.">
        <title>Elucidation of insertion elements encoded on plasmids and in vitro construction of shuttle vectors from the toxic cyanobacterium Planktothrix.</title>
        <authorList>
            <person name="Christiansen G."/>
            <person name="Goesmann A."/>
            <person name="Kurmayer R."/>
        </authorList>
    </citation>
    <scope>NUCLEOTIDE SEQUENCE [LARGE SCALE GENOMIC DNA]</scope>
    <source>
        <strain evidence="9 10">NIVA-CYA 126/8</strain>
    </source>
</reference>
<feature type="region of interest" description="Domain II" evidence="6">
    <location>
        <begin position="104"/>
        <end position="181"/>
    </location>
</feature>
<dbReference type="GO" id="GO:0009379">
    <property type="term" value="C:Holliday junction helicase complex"/>
    <property type="evidence" value="ECO:0007669"/>
    <property type="project" value="InterPro"/>
</dbReference>
<evidence type="ECO:0000259" key="8">
    <source>
        <dbReference type="SMART" id="SM00278"/>
    </source>
</evidence>
<keyword evidence="2 6" id="KW-0227">DNA damage</keyword>
<dbReference type="SUPFAM" id="SSF50249">
    <property type="entry name" value="Nucleic acid-binding proteins"/>
    <property type="match status" value="1"/>
</dbReference>
<dbReference type="GO" id="GO:0005524">
    <property type="term" value="F:ATP binding"/>
    <property type="evidence" value="ECO:0007669"/>
    <property type="project" value="InterPro"/>
</dbReference>
<dbReference type="InterPro" id="IPR011114">
    <property type="entry name" value="RuvA_C"/>
</dbReference>
<dbReference type="GO" id="GO:0000400">
    <property type="term" value="F:four-way junction DNA binding"/>
    <property type="evidence" value="ECO:0007669"/>
    <property type="project" value="UniProtKB-UniRule"/>
</dbReference>
<gene>
    <name evidence="6 9" type="primary">ruvA</name>
    <name evidence="9" type="ORF">A19Y_4217</name>
</gene>
<dbReference type="AlphaFoldDB" id="A0A073CY11"/>
<evidence type="ECO:0000256" key="5">
    <source>
        <dbReference type="ARBA" id="ARBA00023204"/>
    </source>
</evidence>
<comment type="subunit">
    <text evidence="6">Homotetramer. Forms an RuvA(8)-RuvB(12)-Holliday junction (HJ) complex. HJ DNA is sandwiched between 2 RuvA tetramers; dsDNA enters through RuvA and exits via RuvB. An RuvB hexamer assembles on each DNA strand where it exits the tetramer. Each RuvB hexamer is contacted by two RuvA subunits (via domain III) on 2 adjacent RuvB subunits; this complex drives branch migration. In the full resolvosome a probable DNA-RuvA(4)-RuvB(12)-RuvC(2) complex forms which resolves the HJ.</text>
</comment>
<keyword evidence="9" id="KW-0378">Hydrolase</keyword>
<protein>
    <recommendedName>
        <fullName evidence="6">Holliday junction branch migration complex subunit RuvA</fullName>
    </recommendedName>
</protein>
<evidence type="ECO:0000256" key="4">
    <source>
        <dbReference type="ARBA" id="ARBA00023172"/>
    </source>
</evidence>
<dbReference type="PATRIC" id="fig|388467.6.peg.4152"/>
<dbReference type="GO" id="GO:0048476">
    <property type="term" value="C:Holliday junction resolvase complex"/>
    <property type="evidence" value="ECO:0007669"/>
    <property type="project" value="UniProtKB-UniRule"/>
</dbReference>
<dbReference type="HAMAP" id="MF_00031">
    <property type="entry name" value="DNA_HJ_migration_RuvA"/>
    <property type="match status" value="1"/>
</dbReference>
<dbReference type="InterPro" id="IPR012340">
    <property type="entry name" value="NA-bd_OB-fold"/>
</dbReference>
<keyword evidence="4 6" id="KW-0233">DNA recombination</keyword>
<feature type="domain" description="Helix-hairpin-helix DNA-binding motif class 1" evidence="8">
    <location>
        <begin position="112"/>
        <end position="131"/>
    </location>
</feature>
<keyword evidence="5 6" id="KW-0234">DNA repair</keyword>
<dbReference type="InterPro" id="IPR036267">
    <property type="entry name" value="RuvA_C_sf"/>
</dbReference>
<dbReference type="Proteomes" id="UP000027395">
    <property type="component" value="Chromosome"/>
</dbReference>
<evidence type="ECO:0000313" key="9">
    <source>
        <dbReference type="EMBL" id="KEI68905.1"/>
    </source>
</evidence>
<comment type="domain">
    <text evidence="6">Has three domains with a flexible linker between the domains II and III and assumes an 'L' shape. Domain III is highly mobile and contacts RuvB.</text>
</comment>
<feature type="domain" description="Helix-hairpin-helix DNA-binding motif class 1" evidence="8">
    <location>
        <begin position="147"/>
        <end position="166"/>
    </location>
</feature>
<keyword evidence="10" id="KW-1185">Reference proteome</keyword>
<dbReference type="InterPro" id="IPR003583">
    <property type="entry name" value="Hlx-hairpin-Hlx_DNA-bd_motif"/>
</dbReference>
<comment type="caution">
    <text evidence="6">Lacks conserved residue(s) required for the propagation of feature annotation.</text>
</comment>
<dbReference type="GO" id="GO:0006310">
    <property type="term" value="P:DNA recombination"/>
    <property type="evidence" value="ECO:0007669"/>
    <property type="project" value="UniProtKB-UniRule"/>
</dbReference>
<dbReference type="CDD" id="cd14332">
    <property type="entry name" value="UBA_RuvA_C"/>
    <property type="match status" value="1"/>
</dbReference>
<dbReference type="SUPFAM" id="SSF46929">
    <property type="entry name" value="DNA helicase RuvA subunit, C-terminal domain"/>
    <property type="match status" value="1"/>
</dbReference>
<proteinExistence type="inferred from homology"/>
<dbReference type="Gene3D" id="2.40.50.140">
    <property type="entry name" value="Nucleic acid-binding proteins"/>
    <property type="match status" value="1"/>
</dbReference>
<dbReference type="InterPro" id="IPR013849">
    <property type="entry name" value="DNA_helicase_Holl-junc_RuvA_I"/>
</dbReference>
<feature type="transmembrane region" description="Helical" evidence="7">
    <location>
        <begin position="20"/>
        <end position="39"/>
    </location>
</feature>
<dbReference type="eggNOG" id="COG0632">
    <property type="taxonomic scope" value="Bacteria"/>
</dbReference>
<dbReference type="GO" id="GO:0016787">
    <property type="term" value="F:hydrolase activity"/>
    <property type="evidence" value="ECO:0007669"/>
    <property type="project" value="UniProtKB-KW"/>
</dbReference>
<keyword evidence="7" id="KW-0472">Membrane</keyword>
<keyword evidence="3 6" id="KW-0238">DNA-binding</keyword>